<dbReference type="GO" id="GO:0000466">
    <property type="term" value="P:maturation of 5.8S rRNA from tricistronic rRNA transcript (SSU-rRNA, 5.8S rRNA, LSU-rRNA)"/>
    <property type="evidence" value="ECO:0007669"/>
    <property type="project" value="TreeGrafter"/>
</dbReference>
<dbReference type="GO" id="GO:0000294">
    <property type="term" value="P:nuclear-transcribed mRNA catabolic process, RNase MRP-dependent"/>
    <property type="evidence" value="ECO:0007669"/>
    <property type="project" value="TreeGrafter"/>
</dbReference>
<feature type="non-terminal residue" evidence="2">
    <location>
        <position position="118"/>
    </location>
</feature>
<dbReference type="CDD" id="cd22573">
    <property type="entry name" value="RMP1_RBD"/>
    <property type="match status" value="1"/>
</dbReference>
<protein>
    <recommendedName>
        <fullName evidence="1">RNase MRP protein 1 RNA binding domain-containing protein</fullName>
    </recommendedName>
</protein>
<feature type="non-terminal residue" evidence="2">
    <location>
        <position position="1"/>
    </location>
</feature>
<dbReference type="InterPro" id="IPR047204">
    <property type="entry name" value="RMP1_RBD"/>
</dbReference>
<keyword evidence="3" id="KW-1185">Reference proteome</keyword>
<dbReference type="Proteomes" id="UP000799441">
    <property type="component" value="Unassembled WGS sequence"/>
</dbReference>
<name>A0A9P4Q714_9PEZI</name>
<feature type="domain" description="RNase MRP protein 1 RNA binding" evidence="1">
    <location>
        <begin position="1"/>
        <end position="104"/>
    </location>
</feature>
<dbReference type="PANTHER" id="PTHR37792">
    <property type="entry name" value="RIBONUCLEASE MRP PROTEIN SUBUNIT RMP1"/>
    <property type="match status" value="1"/>
</dbReference>
<dbReference type="EMBL" id="MU003809">
    <property type="protein sequence ID" value="KAF2719616.1"/>
    <property type="molecule type" value="Genomic_DNA"/>
</dbReference>
<dbReference type="AlphaFoldDB" id="A0A9P4Q714"/>
<comment type="caution">
    <text evidence="2">The sequence shown here is derived from an EMBL/GenBank/DDBJ whole genome shotgun (WGS) entry which is preliminary data.</text>
</comment>
<sequence length="118" mass="13924">ILHLIHHRNKNQHRRSHWYRHFDIFRRHVNTLCSQITTLNHRPPTNLERARKRARDKDLQLQIRQRLDAWQDVYVAKWQHAFSQLVADGRFAVVGLALLGALAEVCEVTGITAVFEEV</sequence>
<reference evidence="2" key="1">
    <citation type="journal article" date="2020" name="Stud. Mycol.">
        <title>101 Dothideomycetes genomes: a test case for predicting lifestyles and emergence of pathogens.</title>
        <authorList>
            <person name="Haridas S."/>
            <person name="Albert R."/>
            <person name="Binder M."/>
            <person name="Bloem J."/>
            <person name="Labutti K."/>
            <person name="Salamov A."/>
            <person name="Andreopoulos B."/>
            <person name="Baker S."/>
            <person name="Barry K."/>
            <person name="Bills G."/>
            <person name="Bluhm B."/>
            <person name="Cannon C."/>
            <person name="Castanera R."/>
            <person name="Culley D."/>
            <person name="Daum C."/>
            <person name="Ezra D."/>
            <person name="Gonzalez J."/>
            <person name="Henrissat B."/>
            <person name="Kuo A."/>
            <person name="Liang C."/>
            <person name="Lipzen A."/>
            <person name="Lutzoni F."/>
            <person name="Magnuson J."/>
            <person name="Mondo S."/>
            <person name="Nolan M."/>
            <person name="Ohm R."/>
            <person name="Pangilinan J."/>
            <person name="Park H.-J."/>
            <person name="Ramirez L."/>
            <person name="Alfaro M."/>
            <person name="Sun H."/>
            <person name="Tritt A."/>
            <person name="Yoshinaga Y."/>
            <person name="Zwiers L.-H."/>
            <person name="Turgeon B."/>
            <person name="Goodwin S."/>
            <person name="Spatafora J."/>
            <person name="Crous P."/>
            <person name="Grigoriev I."/>
        </authorList>
    </citation>
    <scope>NUCLEOTIDE SEQUENCE</scope>
    <source>
        <strain evidence="2">CBS 116435</strain>
    </source>
</reference>
<dbReference type="OrthoDB" id="5414547at2759"/>
<dbReference type="GO" id="GO:0042134">
    <property type="term" value="F:rRNA primary transcript binding"/>
    <property type="evidence" value="ECO:0007669"/>
    <property type="project" value="InterPro"/>
</dbReference>
<proteinExistence type="predicted"/>
<organism evidence="2 3">
    <name type="scientific">Polychaeton citri CBS 116435</name>
    <dbReference type="NCBI Taxonomy" id="1314669"/>
    <lineage>
        <taxon>Eukaryota</taxon>
        <taxon>Fungi</taxon>
        <taxon>Dikarya</taxon>
        <taxon>Ascomycota</taxon>
        <taxon>Pezizomycotina</taxon>
        <taxon>Dothideomycetes</taxon>
        <taxon>Dothideomycetidae</taxon>
        <taxon>Capnodiales</taxon>
        <taxon>Capnodiaceae</taxon>
        <taxon>Polychaeton</taxon>
    </lineage>
</organism>
<gene>
    <name evidence="2" type="ORF">K431DRAFT_211726</name>
</gene>
<dbReference type="InterPro" id="IPR047205">
    <property type="entry name" value="RMP1"/>
</dbReference>
<dbReference type="PANTHER" id="PTHR37792:SF1">
    <property type="entry name" value="RIBONUCLEASE MRP PROTEIN SUBUNIT RMP1"/>
    <property type="match status" value="1"/>
</dbReference>
<evidence type="ECO:0000313" key="3">
    <source>
        <dbReference type="Proteomes" id="UP000799441"/>
    </source>
</evidence>
<accession>A0A9P4Q714</accession>
<evidence type="ECO:0000259" key="1">
    <source>
        <dbReference type="Pfam" id="PF20945"/>
    </source>
</evidence>
<evidence type="ECO:0000313" key="2">
    <source>
        <dbReference type="EMBL" id="KAF2719616.1"/>
    </source>
</evidence>
<dbReference type="GO" id="GO:0000172">
    <property type="term" value="C:ribonuclease MRP complex"/>
    <property type="evidence" value="ECO:0007669"/>
    <property type="project" value="InterPro"/>
</dbReference>
<dbReference type="Pfam" id="PF20945">
    <property type="entry name" value="RMP1"/>
    <property type="match status" value="1"/>
</dbReference>